<feature type="non-terminal residue" evidence="2">
    <location>
        <position position="1"/>
    </location>
</feature>
<comment type="caution">
    <text evidence="2">The sequence shown here is derived from an EMBL/GenBank/DDBJ whole genome shotgun (WGS) entry which is preliminary data.</text>
</comment>
<protein>
    <submittedName>
        <fullName evidence="2">SCY1-like protein 2</fullName>
    </submittedName>
</protein>
<dbReference type="EMBL" id="NCKU01002750">
    <property type="protein sequence ID" value="RWS08861.1"/>
    <property type="molecule type" value="Genomic_DNA"/>
</dbReference>
<gene>
    <name evidence="2" type="ORF">B4U79_09924</name>
</gene>
<reference evidence="2 3" key="1">
    <citation type="journal article" date="2018" name="Gigascience">
        <title>Genomes of trombidid mites reveal novel predicted allergens and laterally-transferred genes associated with secondary metabolism.</title>
        <authorList>
            <person name="Dong X."/>
            <person name="Chaisiri K."/>
            <person name="Xia D."/>
            <person name="Armstrong S.D."/>
            <person name="Fang Y."/>
            <person name="Donnelly M.J."/>
            <person name="Kadowaki T."/>
            <person name="McGarry J.W."/>
            <person name="Darby A.C."/>
            <person name="Makepeace B.L."/>
        </authorList>
    </citation>
    <scope>NUCLEOTIDE SEQUENCE [LARGE SCALE GENOMIC DNA]</scope>
    <source>
        <strain evidence="2">UoL-WK</strain>
    </source>
</reference>
<feature type="region of interest" description="Disordered" evidence="1">
    <location>
        <begin position="1"/>
        <end position="56"/>
    </location>
</feature>
<evidence type="ECO:0000256" key="1">
    <source>
        <dbReference type="SAM" id="MobiDB-lite"/>
    </source>
</evidence>
<feature type="non-terminal residue" evidence="2">
    <location>
        <position position="235"/>
    </location>
</feature>
<dbReference type="OrthoDB" id="79687at2759"/>
<keyword evidence="3" id="KW-1185">Reference proteome</keyword>
<dbReference type="AlphaFoldDB" id="A0A443R0Q1"/>
<name>A0A443R0Q1_9ACAR</name>
<dbReference type="Proteomes" id="UP000285301">
    <property type="component" value="Unassembled WGS sequence"/>
</dbReference>
<feature type="compositionally biased region" description="Polar residues" evidence="1">
    <location>
        <begin position="224"/>
        <end position="235"/>
    </location>
</feature>
<sequence length="235" mass="26046">KRNSIPIEINFNQPTNPLYPQRPPSLRLEGRRQSISAEDVNLKTPRTSVSSESSPDNNFLCVQTNLTIRRHSDNAINVPTIQIAPSSPTIAESRHISRASSSTNLLECYERTARRHSSINIEDLQNFQRRRHSSINPHDIKRVANKISLVTEDFIHSASNSIPSRSQLGLDFQSGKLKSPSRSRRSSVAALIGSAVPQPSSKLFGPSPTKSSRILSKFGKQKPKTPTTSEKIMTG</sequence>
<evidence type="ECO:0000313" key="3">
    <source>
        <dbReference type="Proteomes" id="UP000285301"/>
    </source>
</evidence>
<evidence type="ECO:0000313" key="2">
    <source>
        <dbReference type="EMBL" id="RWS08861.1"/>
    </source>
</evidence>
<accession>A0A443R0Q1</accession>
<feature type="compositionally biased region" description="Polar residues" evidence="1">
    <location>
        <begin position="44"/>
        <end position="56"/>
    </location>
</feature>
<feature type="region of interest" description="Disordered" evidence="1">
    <location>
        <begin position="173"/>
        <end position="235"/>
    </location>
</feature>
<proteinExistence type="predicted"/>
<organism evidence="2 3">
    <name type="scientific">Dinothrombium tinctorium</name>
    <dbReference type="NCBI Taxonomy" id="1965070"/>
    <lineage>
        <taxon>Eukaryota</taxon>
        <taxon>Metazoa</taxon>
        <taxon>Ecdysozoa</taxon>
        <taxon>Arthropoda</taxon>
        <taxon>Chelicerata</taxon>
        <taxon>Arachnida</taxon>
        <taxon>Acari</taxon>
        <taxon>Acariformes</taxon>
        <taxon>Trombidiformes</taxon>
        <taxon>Prostigmata</taxon>
        <taxon>Anystina</taxon>
        <taxon>Parasitengona</taxon>
        <taxon>Trombidioidea</taxon>
        <taxon>Trombidiidae</taxon>
        <taxon>Dinothrombium</taxon>
    </lineage>
</organism>